<accession>A0A0T7FDK3</accession>
<sequence>MHRKPNHQHELAFYIGLNAALACLIVASVLLAAAA</sequence>
<feature type="transmembrane region" description="Helical" evidence="1">
    <location>
        <begin position="12"/>
        <end position="34"/>
    </location>
</feature>
<dbReference type="AlphaFoldDB" id="A0A0T7FDK3"/>
<protein>
    <submittedName>
        <fullName evidence="2">Uncharacterized protein</fullName>
    </submittedName>
</protein>
<gene>
    <name evidence="2" type="ORF">NGAL_HAMBI1145_16610</name>
</gene>
<organism evidence="2 3">
    <name type="scientific">Neorhizobium galegae bv. officinalis</name>
    <dbReference type="NCBI Taxonomy" id="323656"/>
    <lineage>
        <taxon>Bacteria</taxon>
        <taxon>Pseudomonadati</taxon>
        <taxon>Pseudomonadota</taxon>
        <taxon>Alphaproteobacteria</taxon>
        <taxon>Hyphomicrobiales</taxon>
        <taxon>Rhizobiaceae</taxon>
        <taxon>Rhizobium/Agrobacterium group</taxon>
        <taxon>Neorhizobium</taxon>
    </lineage>
</organism>
<proteinExistence type="predicted"/>
<dbReference type="EMBL" id="CCRH01000004">
    <property type="protein sequence ID" value="CDZ33107.1"/>
    <property type="molecule type" value="Genomic_DNA"/>
</dbReference>
<evidence type="ECO:0000313" key="3">
    <source>
        <dbReference type="Proteomes" id="UP000046176"/>
    </source>
</evidence>
<evidence type="ECO:0000256" key="1">
    <source>
        <dbReference type="SAM" id="Phobius"/>
    </source>
</evidence>
<keyword evidence="1" id="KW-1133">Transmembrane helix</keyword>
<reference evidence="2 3" key="1">
    <citation type="submission" date="2014-08" db="EMBL/GenBank/DDBJ databases">
        <authorList>
            <person name="Chen Y.-H."/>
        </authorList>
    </citation>
    <scope>NUCLEOTIDE SEQUENCE [LARGE SCALE GENOMIC DNA]</scope>
</reference>
<name>A0A0T7FDK3_NEOGA</name>
<keyword evidence="1" id="KW-0812">Transmembrane</keyword>
<dbReference type="PROSITE" id="PS51257">
    <property type="entry name" value="PROKAR_LIPOPROTEIN"/>
    <property type="match status" value="1"/>
</dbReference>
<keyword evidence="1" id="KW-0472">Membrane</keyword>
<dbReference type="Proteomes" id="UP000046176">
    <property type="component" value="Unassembled WGS sequence"/>
</dbReference>
<evidence type="ECO:0000313" key="2">
    <source>
        <dbReference type="EMBL" id="CDZ33107.1"/>
    </source>
</evidence>